<gene>
    <name evidence="1" type="ORF">MCOR_24084</name>
</gene>
<dbReference type="EMBL" id="CACVKT020004265">
    <property type="protein sequence ID" value="CAC5388850.1"/>
    <property type="molecule type" value="Genomic_DNA"/>
</dbReference>
<keyword evidence="2" id="KW-1185">Reference proteome</keyword>
<accession>A0A6J8C160</accession>
<dbReference type="EC" id="2.3.2.27" evidence="1"/>
<proteinExistence type="predicted"/>
<dbReference type="Proteomes" id="UP000507470">
    <property type="component" value="Unassembled WGS sequence"/>
</dbReference>
<dbReference type="GO" id="GO:0061630">
    <property type="term" value="F:ubiquitin protein ligase activity"/>
    <property type="evidence" value="ECO:0007669"/>
    <property type="project" value="UniProtKB-EC"/>
</dbReference>
<dbReference type="OrthoDB" id="6156484at2759"/>
<keyword evidence="1" id="KW-0012">Acyltransferase</keyword>
<protein>
    <submittedName>
        <fullName evidence="1">CBLL1</fullName>
        <ecNumber evidence="1">2.3.2.27</ecNumber>
    </submittedName>
</protein>
<keyword evidence="1" id="KW-0808">Transferase</keyword>
<organism evidence="1 2">
    <name type="scientific">Mytilus coruscus</name>
    <name type="common">Sea mussel</name>
    <dbReference type="NCBI Taxonomy" id="42192"/>
    <lineage>
        <taxon>Eukaryota</taxon>
        <taxon>Metazoa</taxon>
        <taxon>Spiralia</taxon>
        <taxon>Lophotrochozoa</taxon>
        <taxon>Mollusca</taxon>
        <taxon>Bivalvia</taxon>
        <taxon>Autobranchia</taxon>
        <taxon>Pteriomorphia</taxon>
        <taxon>Mytilida</taxon>
        <taxon>Mytiloidea</taxon>
        <taxon>Mytilidae</taxon>
        <taxon>Mytilinae</taxon>
        <taxon>Mytilus</taxon>
    </lineage>
</organism>
<sequence>MYPDMAIPIHVTPPPGFVLNRIPNFNPSGLYVPPVGINHPPQHYQHLFYTHYGAAQSAYQKHMNNCSKHHIQRVSGIIIPVRLNEKNPITMDNHRGIAVTPDAVKLFECTILPSLTENFKQSTLKLRFTKGMSLLMASLITKARAEVKHLKIEPLYQVTGDSQKSFDVVDHIMILS</sequence>
<reference evidence="1 2" key="1">
    <citation type="submission" date="2020-06" db="EMBL/GenBank/DDBJ databases">
        <authorList>
            <person name="Li R."/>
            <person name="Bekaert M."/>
        </authorList>
    </citation>
    <scope>NUCLEOTIDE SEQUENCE [LARGE SCALE GENOMIC DNA]</scope>
    <source>
        <strain evidence="2">wild</strain>
    </source>
</reference>
<evidence type="ECO:0000313" key="2">
    <source>
        <dbReference type="Proteomes" id="UP000507470"/>
    </source>
</evidence>
<evidence type="ECO:0000313" key="1">
    <source>
        <dbReference type="EMBL" id="CAC5388850.1"/>
    </source>
</evidence>
<dbReference type="AlphaFoldDB" id="A0A6J8C160"/>
<name>A0A6J8C160_MYTCO</name>